<evidence type="ECO:0000313" key="2">
    <source>
        <dbReference type="EMBL" id="TQL69720.1"/>
    </source>
</evidence>
<gene>
    <name evidence="2" type="ORF">FB381_3633</name>
</gene>
<comment type="caution">
    <text evidence="2">The sequence shown here is derived from an EMBL/GenBank/DDBJ whole genome shotgun (WGS) entry which is preliminary data.</text>
</comment>
<dbReference type="RefSeq" id="WP_170225217.1">
    <property type="nucleotide sequence ID" value="NZ_VFOV01000001.1"/>
</dbReference>
<proteinExistence type="predicted"/>
<keyword evidence="3" id="KW-1185">Reference proteome</keyword>
<dbReference type="AlphaFoldDB" id="A0A543AB28"/>
<dbReference type="Proteomes" id="UP000320209">
    <property type="component" value="Unassembled WGS sequence"/>
</dbReference>
<dbReference type="SUPFAM" id="SSF52980">
    <property type="entry name" value="Restriction endonuclease-like"/>
    <property type="match status" value="1"/>
</dbReference>
<dbReference type="InterPro" id="IPR011335">
    <property type="entry name" value="Restrct_endonuc-II-like"/>
</dbReference>
<accession>A0A543AB28</accession>
<evidence type="ECO:0000313" key="3">
    <source>
        <dbReference type="Proteomes" id="UP000320209"/>
    </source>
</evidence>
<dbReference type="InterPro" id="IPR007569">
    <property type="entry name" value="DUF559"/>
</dbReference>
<organism evidence="2 3">
    <name type="scientific">Nocardioides albertanoniae</name>
    <dbReference type="NCBI Taxonomy" id="1175486"/>
    <lineage>
        <taxon>Bacteria</taxon>
        <taxon>Bacillati</taxon>
        <taxon>Actinomycetota</taxon>
        <taxon>Actinomycetes</taxon>
        <taxon>Propionibacteriales</taxon>
        <taxon>Nocardioidaceae</taxon>
        <taxon>Nocardioides</taxon>
    </lineage>
</organism>
<reference evidence="2 3" key="1">
    <citation type="submission" date="2019-06" db="EMBL/GenBank/DDBJ databases">
        <title>Sequencing the genomes of 1000 actinobacteria strains.</title>
        <authorList>
            <person name="Klenk H.-P."/>
        </authorList>
    </citation>
    <scope>NUCLEOTIDE SEQUENCE [LARGE SCALE GENOMIC DNA]</scope>
    <source>
        <strain evidence="2 3">DSM 25218</strain>
    </source>
</reference>
<dbReference type="Pfam" id="PF04480">
    <property type="entry name" value="DUF559"/>
    <property type="match status" value="1"/>
</dbReference>
<dbReference type="EMBL" id="VFOV01000001">
    <property type="protein sequence ID" value="TQL69720.1"/>
    <property type="molecule type" value="Genomic_DNA"/>
</dbReference>
<name>A0A543AB28_9ACTN</name>
<feature type="domain" description="DUF559" evidence="1">
    <location>
        <begin position="174"/>
        <end position="233"/>
    </location>
</feature>
<sequence>MNDDEKAVARAAVEAAERLRGVVSGLSAALLWGWSLKHVPSRPEVSIPKTRRVRRKRAQGVVVRRLDIPPCDIEGPVTTKLRTALDCLRRLPFDEALCVADSALRLGVERDELVAAAERTLGPGAGNVRRVAHLAHGGAANAFESCLRVIALQVDGLDVEPQVRIAEPDFLGRVDLADRRLRIIVEADSFEFHGTRRALVEDAGRYNRFVAAGWIVLRFTWEDVMLHPEVVREVLEGAVADRVRSMPA</sequence>
<evidence type="ECO:0000259" key="1">
    <source>
        <dbReference type="Pfam" id="PF04480"/>
    </source>
</evidence>
<protein>
    <submittedName>
        <fullName evidence="2">Uncharacterized protein DUF559</fullName>
    </submittedName>
</protein>